<reference evidence="1 2" key="1">
    <citation type="submission" date="2017-11" db="EMBL/GenBank/DDBJ databases">
        <title>De novo assembly and phasing of dikaryotic genomes from two isolates of Puccinia coronata f. sp. avenae, the causal agent of oat crown rust.</title>
        <authorList>
            <person name="Miller M.E."/>
            <person name="Zhang Y."/>
            <person name="Omidvar V."/>
            <person name="Sperschneider J."/>
            <person name="Schwessinger B."/>
            <person name="Raley C."/>
            <person name="Palmer J.M."/>
            <person name="Garnica D."/>
            <person name="Upadhyaya N."/>
            <person name="Rathjen J."/>
            <person name="Taylor J.M."/>
            <person name="Park R.F."/>
            <person name="Dodds P.N."/>
            <person name="Hirsch C.D."/>
            <person name="Kianian S.F."/>
            <person name="Figueroa M."/>
        </authorList>
    </citation>
    <scope>NUCLEOTIDE SEQUENCE [LARGE SCALE GENOMIC DNA]</scope>
    <source>
        <strain evidence="1">12NC29</strain>
    </source>
</reference>
<evidence type="ECO:0000313" key="2">
    <source>
        <dbReference type="Proteomes" id="UP000235388"/>
    </source>
</evidence>
<dbReference type="Proteomes" id="UP000235388">
    <property type="component" value="Unassembled WGS sequence"/>
</dbReference>
<proteinExistence type="predicted"/>
<comment type="caution">
    <text evidence="1">The sequence shown here is derived from an EMBL/GenBank/DDBJ whole genome shotgun (WGS) entry which is preliminary data.</text>
</comment>
<dbReference type="PANTHER" id="PTHR33069">
    <property type="entry name" value="CHROMOSOME 7, WHOLE GENOME SHOTGUN SEQUENCE-RELATED"/>
    <property type="match status" value="1"/>
</dbReference>
<protein>
    <submittedName>
        <fullName evidence="1">Uncharacterized protein</fullName>
    </submittedName>
</protein>
<evidence type="ECO:0000313" key="1">
    <source>
        <dbReference type="EMBL" id="PLW55449.1"/>
    </source>
</evidence>
<sequence length="225" mass="25016">MSTWGFGSGELGGNLARAEGRLPRNSRNGFTHYKSPVKALSCDQLLEDFNQLISDHLPLHKLGDLRGLLHSGYLPYLSASRGSPDFEDNSKPKLKDQIIHDTALFCRQVDDVIECTTRSDFGILQADWKRHVDHINELLSQLAAPIDVLNKYQSDPANPKPTDPSSKILALIKLCLMQLSKHAALIIKLTGIFFKTNYWTLQPAKHPSLLVINGLPSSSLDYDGI</sequence>
<gene>
    <name evidence="1" type="ORF">PCANC_07036</name>
</gene>
<dbReference type="AlphaFoldDB" id="A0A2N5VZL8"/>
<accession>A0A2N5VZL8</accession>
<name>A0A2N5VZL8_9BASI</name>
<organism evidence="1 2">
    <name type="scientific">Puccinia coronata f. sp. avenae</name>
    <dbReference type="NCBI Taxonomy" id="200324"/>
    <lineage>
        <taxon>Eukaryota</taxon>
        <taxon>Fungi</taxon>
        <taxon>Dikarya</taxon>
        <taxon>Basidiomycota</taxon>
        <taxon>Pucciniomycotina</taxon>
        <taxon>Pucciniomycetes</taxon>
        <taxon>Pucciniales</taxon>
        <taxon>Pucciniaceae</taxon>
        <taxon>Puccinia</taxon>
    </lineage>
</organism>
<dbReference type="PANTHER" id="PTHR33069:SF3">
    <property type="entry name" value="DYNEIN HEAVY CHAIN TAIL DOMAIN-CONTAINING PROTEIN"/>
    <property type="match status" value="1"/>
</dbReference>
<keyword evidence="2" id="KW-1185">Reference proteome</keyword>
<dbReference type="EMBL" id="PGCJ01000032">
    <property type="protein sequence ID" value="PLW55449.1"/>
    <property type="molecule type" value="Genomic_DNA"/>
</dbReference>